<keyword evidence="16" id="KW-1185">Reference proteome</keyword>
<organism evidence="15 16">
    <name type="scientific">Elaphomyces granulatus</name>
    <dbReference type="NCBI Taxonomy" id="519963"/>
    <lineage>
        <taxon>Eukaryota</taxon>
        <taxon>Fungi</taxon>
        <taxon>Dikarya</taxon>
        <taxon>Ascomycota</taxon>
        <taxon>Pezizomycotina</taxon>
        <taxon>Eurotiomycetes</taxon>
        <taxon>Eurotiomycetidae</taxon>
        <taxon>Eurotiales</taxon>
        <taxon>Elaphomycetaceae</taxon>
        <taxon>Elaphomyces</taxon>
    </lineage>
</organism>
<dbReference type="InterPro" id="IPR017441">
    <property type="entry name" value="Protein_kinase_ATP_BS"/>
</dbReference>
<proteinExistence type="inferred from homology"/>
<dbReference type="PANTHER" id="PTHR48016:SF32">
    <property type="entry name" value="MITOGEN-ACTIVATED PROTEIN KINASE KINASE KINASE 4"/>
    <property type="match status" value="1"/>
</dbReference>
<dbReference type="GO" id="GO:0106310">
    <property type="term" value="F:protein serine kinase activity"/>
    <property type="evidence" value="ECO:0007669"/>
    <property type="project" value="RHEA"/>
</dbReference>
<keyword evidence="6 11" id="KW-0067">ATP-binding</keyword>
<dbReference type="OrthoDB" id="1043025at2759"/>
<evidence type="ECO:0000256" key="11">
    <source>
        <dbReference type="PIRNR" id="PIRNR037579"/>
    </source>
</evidence>
<feature type="compositionally biased region" description="Polar residues" evidence="13">
    <location>
        <begin position="167"/>
        <end position="182"/>
    </location>
</feature>
<dbReference type="Pfam" id="PF00069">
    <property type="entry name" value="Pkinase"/>
    <property type="match status" value="1"/>
</dbReference>
<evidence type="ECO:0000259" key="14">
    <source>
        <dbReference type="PROSITE" id="PS50011"/>
    </source>
</evidence>
<evidence type="ECO:0000256" key="10">
    <source>
        <dbReference type="ARBA" id="ARBA00065095"/>
    </source>
</evidence>
<feature type="compositionally biased region" description="Low complexity" evidence="13">
    <location>
        <begin position="1343"/>
        <end position="1359"/>
    </location>
</feature>
<dbReference type="InterPro" id="IPR000719">
    <property type="entry name" value="Prot_kinase_dom"/>
</dbReference>
<dbReference type="PROSITE" id="PS00108">
    <property type="entry name" value="PROTEIN_KINASE_ST"/>
    <property type="match status" value="1"/>
</dbReference>
<dbReference type="PANTHER" id="PTHR48016">
    <property type="entry name" value="MAP KINASE KINASE KINASE SSK2-RELATED-RELATED"/>
    <property type="match status" value="1"/>
</dbReference>
<dbReference type="InterPro" id="IPR008271">
    <property type="entry name" value="Ser/Thr_kinase_AS"/>
</dbReference>
<feature type="compositionally biased region" description="Polar residues" evidence="13">
    <location>
        <begin position="41"/>
        <end position="52"/>
    </location>
</feature>
<dbReference type="GO" id="GO:0004707">
    <property type="term" value="F:MAP kinase activity"/>
    <property type="evidence" value="ECO:0007669"/>
    <property type="project" value="UniProtKB-EC"/>
</dbReference>
<comment type="catalytic activity">
    <reaction evidence="8">
        <text>L-seryl-[protein] + ATP = O-phospho-L-seryl-[protein] + ADP + H(+)</text>
        <dbReference type="Rhea" id="RHEA:17989"/>
        <dbReference type="Rhea" id="RHEA-COMP:9863"/>
        <dbReference type="Rhea" id="RHEA-COMP:11604"/>
        <dbReference type="ChEBI" id="CHEBI:15378"/>
        <dbReference type="ChEBI" id="CHEBI:29999"/>
        <dbReference type="ChEBI" id="CHEBI:30616"/>
        <dbReference type="ChEBI" id="CHEBI:83421"/>
        <dbReference type="ChEBI" id="CHEBI:456216"/>
        <dbReference type="EC" id="2.7.11.24"/>
    </reaction>
    <physiologicalReaction direction="left-to-right" evidence="8">
        <dbReference type="Rhea" id="RHEA:17990"/>
    </physiologicalReaction>
</comment>
<dbReference type="GO" id="GO:0038066">
    <property type="term" value="P:p38MAPK cascade"/>
    <property type="evidence" value="ECO:0007669"/>
    <property type="project" value="UniProtKB-UniRule"/>
</dbReference>
<feature type="region of interest" description="Disordered" evidence="13">
    <location>
        <begin position="99"/>
        <end position="151"/>
    </location>
</feature>
<comment type="catalytic activity">
    <reaction evidence="7">
        <text>L-threonyl-[protein] + ATP = O-phospho-L-threonyl-[protein] + ADP + H(+)</text>
        <dbReference type="Rhea" id="RHEA:46608"/>
        <dbReference type="Rhea" id="RHEA-COMP:11060"/>
        <dbReference type="Rhea" id="RHEA-COMP:11605"/>
        <dbReference type="ChEBI" id="CHEBI:15378"/>
        <dbReference type="ChEBI" id="CHEBI:30013"/>
        <dbReference type="ChEBI" id="CHEBI:30616"/>
        <dbReference type="ChEBI" id="CHEBI:61977"/>
        <dbReference type="ChEBI" id="CHEBI:456216"/>
        <dbReference type="EC" id="2.7.11.24"/>
    </reaction>
    <physiologicalReaction direction="left-to-right" evidence="7">
        <dbReference type="Rhea" id="RHEA:46609"/>
    </physiologicalReaction>
</comment>
<evidence type="ECO:0000256" key="8">
    <source>
        <dbReference type="ARBA" id="ARBA00048130"/>
    </source>
</evidence>
<feature type="binding site" evidence="12">
    <location>
        <position position="1063"/>
    </location>
    <ligand>
        <name>ATP</name>
        <dbReference type="ChEBI" id="CHEBI:30616"/>
    </ligand>
</feature>
<dbReference type="PIRSF" id="PIRSF037579">
    <property type="entry name" value="MAPKKK_SSK22"/>
    <property type="match status" value="1"/>
</dbReference>
<comment type="function">
    <text evidence="9">Kinase involved in a signal transduction pathway that is activated by changes in the osmolarity of the extracellular environment. Activates the PBS2 MAP kinase kinase by phosphorylation.</text>
</comment>
<dbReference type="PROSITE" id="PS00107">
    <property type="entry name" value="PROTEIN_KINASE_ATP"/>
    <property type="match status" value="1"/>
</dbReference>
<dbReference type="InterPro" id="IPR050538">
    <property type="entry name" value="MAP_kinase_kinase_kinase"/>
</dbReference>
<dbReference type="EC" id="2.7.11.-" evidence="11"/>
<dbReference type="SMART" id="SM00220">
    <property type="entry name" value="S_TKc"/>
    <property type="match status" value="1"/>
</dbReference>
<comment type="subunit">
    <text evidence="10">Interacts with by SSK1.</text>
</comment>
<dbReference type="InterPro" id="IPR017240">
    <property type="entry name" value="MAPKKK_Ssk2/Ssk22"/>
</dbReference>
<evidence type="ECO:0000256" key="7">
    <source>
        <dbReference type="ARBA" id="ARBA00047919"/>
    </source>
</evidence>
<dbReference type="GO" id="GO:0005737">
    <property type="term" value="C:cytoplasm"/>
    <property type="evidence" value="ECO:0007669"/>
    <property type="project" value="InterPro"/>
</dbReference>
<dbReference type="GO" id="GO:0005524">
    <property type="term" value="F:ATP binding"/>
    <property type="evidence" value="ECO:0007669"/>
    <property type="project" value="UniProtKB-UniRule"/>
</dbReference>
<evidence type="ECO:0000256" key="5">
    <source>
        <dbReference type="ARBA" id="ARBA00022777"/>
    </source>
</evidence>
<dbReference type="CDD" id="cd06626">
    <property type="entry name" value="STKc_MEKK4"/>
    <property type="match status" value="1"/>
</dbReference>
<evidence type="ECO:0000256" key="4">
    <source>
        <dbReference type="ARBA" id="ARBA00022741"/>
    </source>
</evidence>
<feature type="domain" description="Protein kinase" evidence="14">
    <location>
        <begin position="1034"/>
        <end position="1321"/>
    </location>
</feature>
<dbReference type="FunFam" id="1.10.510.10:FF:000482">
    <property type="entry name" value="MAP kinase kinase kinase"/>
    <property type="match status" value="1"/>
</dbReference>
<evidence type="ECO:0000256" key="9">
    <source>
        <dbReference type="ARBA" id="ARBA00056158"/>
    </source>
</evidence>
<keyword evidence="3 11" id="KW-0808">Transferase</keyword>
<accession>A0A232LMY6</accession>
<comment type="caution">
    <text evidence="15">The sequence shown here is derived from an EMBL/GenBank/DDBJ whole genome shotgun (WGS) entry which is preliminary data.</text>
</comment>
<evidence type="ECO:0000256" key="13">
    <source>
        <dbReference type="SAM" id="MobiDB-lite"/>
    </source>
</evidence>
<feature type="region of interest" description="Disordered" evidence="13">
    <location>
        <begin position="166"/>
        <end position="202"/>
    </location>
</feature>
<protein>
    <recommendedName>
        <fullName evidence="11">MAP kinase kinase kinase</fullName>
        <ecNumber evidence="11">2.7.11.-</ecNumber>
    </recommendedName>
</protein>
<evidence type="ECO:0000313" key="15">
    <source>
        <dbReference type="EMBL" id="OXV05492.1"/>
    </source>
</evidence>
<evidence type="ECO:0000313" key="16">
    <source>
        <dbReference type="Proteomes" id="UP000243515"/>
    </source>
</evidence>
<dbReference type="Proteomes" id="UP000243515">
    <property type="component" value="Unassembled WGS sequence"/>
</dbReference>
<dbReference type="Gene3D" id="1.10.510.10">
    <property type="entry name" value="Transferase(Phosphotransferase) domain 1"/>
    <property type="match status" value="1"/>
</dbReference>
<evidence type="ECO:0000256" key="12">
    <source>
        <dbReference type="PROSITE-ProRule" id="PRU10141"/>
    </source>
</evidence>
<dbReference type="GO" id="GO:0004709">
    <property type="term" value="F:MAP kinase kinase kinase activity"/>
    <property type="evidence" value="ECO:0007669"/>
    <property type="project" value="UniProtKB-UniRule"/>
</dbReference>
<keyword evidence="4 11" id="KW-0547">Nucleotide-binding</keyword>
<evidence type="ECO:0000256" key="3">
    <source>
        <dbReference type="ARBA" id="ARBA00022679"/>
    </source>
</evidence>
<dbReference type="SUPFAM" id="SSF56112">
    <property type="entry name" value="Protein kinase-like (PK-like)"/>
    <property type="match status" value="1"/>
</dbReference>
<dbReference type="InterPro" id="IPR011009">
    <property type="entry name" value="Kinase-like_dom_sf"/>
</dbReference>
<feature type="compositionally biased region" description="Polar residues" evidence="13">
    <location>
        <begin position="1"/>
        <end position="10"/>
    </location>
</feature>
<reference evidence="15 16" key="1">
    <citation type="journal article" date="2015" name="Environ. Microbiol.">
        <title>Metagenome sequence of Elaphomyces granulatus from sporocarp tissue reveals Ascomycota ectomycorrhizal fingerprints of genome expansion and a Proteobacteria-rich microbiome.</title>
        <authorList>
            <person name="Quandt C.A."/>
            <person name="Kohler A."/>
            <person name="Hesse C.N."/>
            <person name="Sharpton T.J."/>
            <person name="Martin F."/>
            <person name="Spatafora J.W."/>
        </authorList>
    </citation>
    <scope>NUCLEOTIDE SEQUENCE [LARGE SCALE GENOMIC DNA]</scope>
    <source>
        <strain evidence="15 16">OSC145934</strain>
    </source>
</reference>
<feature type="region of interest" description="Disordered" evidence="13">
    <location>
        <begin position="1"/>
        <end position="83"/>
    </location>
</feature>
<gene>
    <name evidence="15" type="ORF">Egran_06745</name>
</gene>
<dbReference type="GO" id="GO:0051403">
    <property type="term" value="P:stress-activated MAPK cascade"/>
    <property type="evidence" value="ECO:0007669"/>
    <property type="project" value="InterPro"/>
</dbReference>
<sequence length="1359" mass="152462">MERSETITNNDSDGSGSSEEDHYLLRTGSGFADAGFGEDPTTPNSSVSSQPLGGSIASAGAGYPSPWITTSVGRARRGSVGTSPTFEKVTIADGVTIVERDLRVQRPSAPARTPSSTYAPHRRPPHYISLQDNRRSSSAKRGTRRDPNAQYRAQEKAYVQRLRANPQGWNQFSDGQGTSGNVDSDMEDPSPSSEAPFEDDPYDPDIQLFLAENDNQPTIEELKNPKNQERLEWHSMLASVLKGDVVKQEKQRLIGATESKRSSVLNNEIWLGVRAKSCGRSITIQKKLIEDARAGLGPVIEDIINFEIKGEKEIGKPPVEQVEDIVDKISKCESLYPTRKELEAVNPRAASLQFQSSCDAVIAWHNTTLLINTELAILQSWVGNDELDFTKQTVQSILGADISDDGSFLDRIMKEDGLKTLQGDMIHKIGEVIGKAKSTLIENAVAFSKRHLPPYIEELLTLINFPSRLIQEIIRVRLSYTKKMKDPAQQSPILVDQMITQFQILMRVAVDIKQRYLIISKPEPGWDLPPCIDENFDSVVVDAMKYYFRLLNWKLNANKNTFKEAEILELEWEFSNEIGRQLEGGDIEVAEQFSALTAKSLQRLMIHFERELATRPEEDPIDMDKRYKSVLDSTRVRQRKLYRFSRFLSQLFENATEYNLTDDIVEDFFGALLISDHFLITSNDSIGQKGVYLIAHRALWDQPTDIRSILGTSFREENVPKDPSHIPYILVIRPERPLAWAGKEMEVDLLEQPTDVRLGKLRLVADGTQQRLSDARLELALLTGVHLDMTIEQRANLGRVNAELNRIKKISFKLSMAIMDSVVVIRHQLKQKCVENHELVQACYAFATEFGKRSSSYVDPNRRAMNSAKLVELSLDWVSFICDDCDAADRKTFKWAVAALEFAMAITSSNHLLSMDDSQYSHLRVKVAGCMSLLISHFDIMGARSSLAAQAEKQRLEESRGGSRKIGAGRVLTDEEALKLIREQRLARIAAIEDQRVKEGAKRRALGKVLEGSNEADRSVTVLSSSATNVTLRWQQGQLIGGGTFGSVYAAINLDSNYLMAVKEIRLQDPQLIPAIAQQIRDEMGVLEVLDHPNIVSYHGIEVHRDKVYIFMEYCSGGSLASLLEHGRIEDETVIMVYALQLLEGLAYLHQSRVVHRDIKPENILLDHDGVIKYVDFGAAKIIARQGRTLANIDAFTNAGYKDGITHKEPHARKNQKTMTGTPMYMSPEVIRGDTSRLVDRQSAVDIWSLGCVILEMATGRRPWSLDNEWAIMYNIAQGNQPQLPTRDQLSDLGIDFLTRCFERDPMRRPTATELLQHEWIVSIRQQVVVEPQTPSSDGGTGSVTSSSVSSRQNSSTYL</sequence>
<dbReference type="PROSITE" id="PS50011">
    <property type="entry name" value="PROTEIN_KINASE_DOM"/>
    <property type="match status" value="1"/>
</dbReference>
<evidence type="ECO:0000256" key="1">
    <source>
        <dbReference type="ARBA" id="ARBA00006529"/>
    </source>
</evidence>
<keyword evidence="2 11" id="KW-0723">Serine/threonine-protein kinase</keyword>
<dbReference type="EMBL" id="NPHW01006902">
    <property type="protein sequence ID" value="OXV05492.1"/>
    <property type="molecule type" value="Genomic_DNA"/>
</dbReference>
<evidence type="ECO:0000256" key="6">
    <source>
        <dbReference type="ARBA" id="ARBA00022840"/>
    </source>
</evidence>
<keyword evidence="5 11" id="KW-0418">Kinase</keyword>
<name>A0A232LMY6_9EURO</name>
<evidence type="ECO:0000256" key="2">
    <source>
        <dbReference type="ARBA" id="ARBA00022527"/>
    </source>
</evidence>
<feature type="region of interest" description="Disordered" evidence="13">
    <location>
        <begin position="1332"/>
        <end position="1359"/>
    </location>
</feature>
<comment type="similarity">
    <text evidence="1 11">Belongs to the protein kinase superfamily. STE Ser/Thr protein kinase family. MAP kinase kinase kinase subfamily.</text>
</comment>